<comment type="subcellular location">
    <subcellularLocation>
        <location evidence="1">Membrane</location>
        <topology evidence="1">Multi-pass membrane protein</topology>
    </subcellularLocation>
</comment>
<feature type="domain" description="Rhodopsin" evidence="8">
    <location>
        <begin position="136"/>
        <end position="195"/>
    </location>
</feature>
<comment type="caution">
    <text evidence="9">The sequence shown here is derived from an EMBL/GenBank/DDBJ whole genome shotgun (WGS) entry which is preliminary data.</text>
</comment>
<dbReference type="Proteomes" id="UP000297527">
    <property type="component" value="Unassembled WGS sequence"/>
</dbReference>
<organism evidence="9 10">
    <name type="scientific">Botryotinia convoluta</name>
    <dbReference type="NCBI Taxonomy" id="54673"/>
    <lineage>
        <taxon>Eukaryota</taxon>
        <taxon>Fungi</taxon>
        <taxon>Dikarya</taxon>
        <taxon>Ascomycota</taxon>
        <taxon>Pezizomycotina</taxon>
        <taxon>Leotiomycetes</taxon>
        <taxon>Helotiales</taxon>
        <taxon>Sclerotiniaceae</taxon>
        <taxon>Botryotinia</taxon>
    </lineage>
</organism>
<reference evidence="9 10" key="1">
    <citation type="submission" date="2017-12" db="EMBL/GenBank/DDBJ databases">
        <title>Comparative genomics of Botrytis spp.</title>
        <authorList>
            <person name="Valero-Jimenez C.A."/>
            <person name="Tapia P."/>
            <person name="Veloso J."/>
            <person name="Silva-Moreno E."/>
            <person name="Staats M."/>
            <person name="Valdes J.H."/>
            <person name="Van Kan J.A.L."/>
        </authorList>
    </citation>
    <scope>NUCLEOTIDE SEQUENCE [LARGE SCALE GENOMIC DNA]</scope>
    <source>
        <strain evidence="9 10">MUCL11595</strain>
    </source>
</reference>
<dbReference type="EMBL" id="PQXN01000255">
    <property type="protein sequence ID" value="TGO47988.1"/>
    <property type="molecule type" value="Genomic_DNA"/>
</dbReference>
<evidence type="ECO:0000256" key="6">
    <source>
        <dbReference type="SAM" id="MobiDB-lite"/>
    </source>
</evidence>
<keyword evidence="4 7" id="KW-0472">Membrane</keyword>
<keyword evidence="2 7" id="KW-0812">Transmembrane</keyword>
<evidence type="ECO:0000256" key="2">
    <source>
        <dbReference type="ARBA" id="ARBA00022692"/>
    </source>
</evidence>
<dbReference type="OrthoDB" id="5273647at2759"/>
<proteinExistence type="inferred from homology"/>
<evidence type="ECO:0000313" key="9">
    <source>
        <dbReference type="EMBL" id="TGO47988.1"/>
    </source>
</evidence>
<dbReference type="AlphaFoldDB" id="A0A4Z1HFX1"/>
<dbReference type="PANTHER" id="PTHR33048:SF47">
    <property type="entry name" value="INTEGRAL MEMBRANE PROTEIN-RELATED"/>
    <property type="match status" value="1"/>
</dbReference>
<feature type="transmembrane region" description="Helical" evidence="7">
    <location>
        <begin position="16"/>
        <end position="39"/>
    </location>
</feature>
<dbReference type="Pfam" id="PF20684">
    <property type="entry name" value="Fung_rhodopsin"/>
    <property type="match status" value="1"/>
</dbReference>
<dbReference type="InterPro" id="IPR049326">
    <property type="entry name" value="Rhodopsin_dom_fungi"/>
</dbReference>
<evidence type="ECO:0000256" key="5">
    <source>
        <dbReference type="ARBA" id="ARBA00038359"/>
    </source>
</evidence>
<evidence type="ECO:0000259" key="8">
    <source>
        <dbReference type="Pfam" id="PF20684"/>
    </source>
</evidence>
<feature type="transmembrane region" description="Helical" evidence="7">
    <location>
        <begin position="134"/>
        <end position="157"/>
    </location>
</feature>
<evidence type="ECO:0000256" key="7">
    <source>
        <dbReference type="SAM" id="Phobius"/>
    </source>
</evidence>
<feature type="transmembrane region" description="Helical" evidence="7">
    <location>
        <begin position="51"/>
        <end position="73"/>
    </location>
</feature>
<name>A0A4Z1HFX1_9HELO</name>
<evidence type="ECO:0000313" key="10">
    <source>
        <dbReference type="Proteomes" id="UP000297527"/>
    </source>
</evidence>
<keyword evidence="3 7" id="KW-1133">Transmembrane helix</keyword>
<protein>
    <recommendedName>
        <fullName evidence="8">Rhodopsin domain-containing protein</fullName>
    </recommendedName>
</protein>
<comment type="similarity">
    <text evidence="5">Belongs to the SAT4 family.</text>
</comment>
<dbReference type="InterPro" id="IPR052337">
    <property type="entry name" value="SAT4-like"/>
</dbReference>
<sequence>MGTPHLDDLGVQGKRSLVLVSTIFLLVLSIASFVLRIFAKLYTVARIQYEDWFMGVALLFSLGTPICELYGLSVGLGDHQTNVSADDRKRLSFVRSPVFITINQQLILVKVNMDDSKTSAILSFLPQDFPDPSLRIFAVGVFVIITSIIRLVALFAIDTEDLTFSQVEGGVWTYMEEAIGITCGNLALLQPLFRRFFSSKDSRLPDRRSIPPSYSFTATIKSGSNNATSAKTILPSSRLASKTGRISGLYTRMSEDLGSADRSRRRSIVGSDAEAGSGDIEMQDRGYSTRNLEDDKMREGIVILVQTDVTVEKERSRDDETYRLKRDFIDPLREPPAKASCKTNNVWSEEEVQNSRADFRVVRERVDSYSRGR</sequence>
<feature type="region of interest" description="Disordered" evidence="6">
    <location>
        <begin position="257"/>
        <end position="285"/>
    </location>
</feature>
<evidence type="ECO:0000256" key="3">
    <source>
        <dbReference type="ARBA" id="ARBA00022989"/>
    </source>
</evidence>
<accession>A0A4Z1HFX1</accession>
<dbReference type="GO" id="GO:0016020">
    <property type="term" value="C:membrane"/>
    <property type="evidence" value="ECO:0007669"/>
    <property type="project" value="UniProtKB-SubCell"/>
</dbReference>
<evidence type="ECO:0000256" key="1">
    <source>
        <dbReference type="ARBA" id="ARBA00004141"/>
    </source>
</evidence>
<gene>
    <name evidence="9" type="ORF">BCON_0256g00170</name>
</gene>
<keyword evidence="10" id="KW-1185">Reference proteome</keyword>
<dbReference type="PANTHER" id="PTHR33048">
    <property type="entry name" value="PTH11-LIKE INTEGRAL MEMBRANE PROTEIN (AFU_ORTHOLOGUE AFUA_5G11245)"/>
    <property type="match status" value="1"/>
</dbReference>
<evidence type="ECO:0000256" key="4">
    <source>
        <dbReference type="ARBA" id="ARBA00023136"/>
    </source>
</evidence>